<accession>A0A6S4PMD2</accession>
<dbReference type="EMBL" id="AP013548">
    <property type="protein sequence ID" value="BAQ94464.1"/>
    <property type="molecule type" value="Genomic_DNA"/>
</dbReference>
<dbReference type="Proteomes" id="UP000504725">
    <property type="component" value="Segment"/>
</dbReference>
<protein>
    <submittedName>
        <fullName evidence="1">Uncharacterized protein</fullName>
    </submittedName>
</protein>
<proteinExistence type="predicted"/>
<keyword evidence="2" id="KW-1185">Reference proteome</keyword>
<dbReference type="KEGG" id="vg:55412213"/>
<sequence length="37" mass="4008">MIKFDLLALVVLCTIGVCLGGSELPFLNHHTTAHQSK</sequence>
<dbReference type="GeneID" id="55412213"/>
<evidence type="ECO:0000313" key="2">
    <source>
        <dbReference type="Proteomes" id="UP000504725"/>
    </source>
</evidence>
<evidence type="ECO:0000313" key="1">
    <source>
        <dbReference type="EMBL" id="BAQ94464.1"/>
    </source>
</evidence>
<name>A0A6S4PMD2_9CAUD</name>
<organism evidence="1 2">
    <name type="scientific">uncultured phage_MedDCM-OCT-S38-C3</name>
    <dbReference type="NCBI Taxonomy" id="2740803"/>
    <lineage>
        <taxon>Viruses</taxon>
        <taxon>Duplodnaviria</taxon>
        <taxon>Heunggongvirae</taxon>
        <taxon>Uroviricota</taxon>
        <taxon>Caudoviricetes</taxon>
        <taxon>Autographivirales</taxon>
        <taxon>Stopalavirus</taxon>
        <taxon>Stopalavirus S38C3</taxon>
    </lineage>
</organism>
<reference evidence="1 2" key="1">
    <citation type="journal article" date="2013" name="PLoS Genet.">
        <title>Expanding the Marine Virosphere Using Metagenomics.</title>
        <authorList>
            <person name="Mizuno C.M."/>
            <person name="Rodriguez-Valera F."/>
            <person name="Kimes N.E."/>
            <person name="Ghai R."/>
        </authorList>
    </citation>
    <scope>NUCLEOTIDE SEQUENCE [LARGE SCALE GENOMIC DNA]</scope>
    <source>
        <strain evidence="1">UvMED-CGR-U-MedDCM-OCT-S38-C3</strain>
    </source>
</reference>
<dbReference type="RefSeq" id="YP_009777961.1">
    <property type="nucleotide sequence ID" value="NC_047707.1"/>
</dbReference>